<comment type="caution">
    <text evidence="1">The sequence shown here is derived from an EMBL/GenBank/DDBJ whole genome shotgun (WGS) entry which is preliminary data.</text>
</comment>
<name>A0A554LG60_9BACT</name>
<feature type="non-terminal residue" evidence="1">
    <location>
        <position position="1"/>
    </location>
</feature>
<organism evidence="1 2">
    <name type="scientific">Candidatus Berkelbacteria bacterium Licking1014_96</name>
    <dbReference type="NCBI Taxonomy" id="2017149"/>
    <lineage>
        <taxon>Bacteria</taxon>
        <taxon>Candidatus Berkelbacteria</taxon>
    </lineage>
</organism>
<dbReference type="EMBL" id="VMGH01000026">
    <property type="protein sequence ID" value="TSC91837.1"/>
    <property type="molecule type" value="Genomic_DNA"/>
</dbReference>
<dbReference type="AlphaFoldDB" id="A0A554LG60"/>
<proteinExistence type="predicted"/>
<gene>
    <name evidence="1" type="ORF">CEN92_192</name>
</gene>
<evidence type="ECO:0000313" key="1">
    <source>
        <dbReference type="EMBL" id="TSC91837.1"/>
    </source>
</evidence>
<dbReference type="Proteomes" id="UP000318296">
    <property type="component" value="Unassembled WGS sequence"/>
</dbReference>
<sequence length="63" mass="6848">AGIPAAAGTRGFVVLAKKSANTYPIEAQGFNLKPLESNPSLYFIQNFIEARSLFVSDSCFHKN</sequence>
<evidence type="ECO:0000313" key="2">
    <source>
        <dbReference type="Proteomes" id="UP000318296"/>
    </source>
</evidence>
<reference evidence="1 2" key="1">
    <citation type="submission" date="2017-07" db="EMBL/GenBank/DDBJ databases">
        <title>Mechanisms for carbon and nitrogen cycling indicate functional differentiation within the Candidate Phyla Radiation.</title>
        <authorList>
            <person name="Danczak R.E."/>
            <person name="Johnston M.D."/>
            <person name="Kenah C."/>
            <person name="Slattery M."/>
            <person name="Wrighton K.C."/>
            <person name="Wilkins M.J."/>
        </authorList>
    </citation>
    <scope>NUCLEOTIDE SEQUENCE [LARGE SCALE GENOMIC DNA]</scope>
    <source>
        <strain evidence="1">Licking1014_96</strain>
    </source>
</reference>
<protein>
    <submittedName>
        <fullName evidence="1">Uncharacterized protein</fullName>
    </submittedName>
</protein>
<accession>A0A554LG60</accession>